<name>H0QJ97_ARTG1</name>
<comment type="caution">
    <text evidence="1">The sequence shown here is derived from an EMBL/GenBank/DDBJ whole genome shotgun (WGS) entry which is preliminary data.</text>
</comment>
<keyword evidence="2" id="KW-1185">Reference proteome</keyword>
<protein>
    <submittedName>
        <fullName evidence="1">Uncharacterized protein</fullName>
    </submittedName>
</protein>
<dbReference type="Proteomes" id="UP000003828">
    <property type="component" value="Unassembled WGS sequence"/>
</dbReference>
<dbReference type="eggNOG" id="ENOG5033GII">
    <property type="taxonomic scope" value="Bacteria"/>
</dbReference>
<gene>
    <name evidence="1" type="ORF">ARGLB_028_00230</name>
</gene>
<accession>H0QJ97</accession>
<sequence>MTDERRRIGILELNPALEHIRVPASDRCWWCGDAASTEEHRIKASTLRRVARLDDGTATPGNVFKKSSDYEGTLRSLGKGTQIRWRKNLCGRCNSSKSQPFDRAYDDFEAFIVGHIHDMSTWKRLDWQMVYGPEWREKARNLARYFGKQLGCMLATQQLQVPDELIEFLNGADRCPSTCFMLYINPRGVDAHEQMRSDGSEDGLSSFVGLLESTAYQTEGVFSGVDYGYHIGYLWFIAQWRAGVDVASWFEYQVIDLPRVSNE</sequence>
<evidence type="ECO:0000313" key="1">
    <source>
        <dbReference type="EMBL" id="GAB12898.1"/>
    </source>
</evidence>
<dbReference type="AlphaFoldDB" id="H0QJ97"/>
<dbReference type="EMBL" id="BAEG01000028">
    <property type="protein sequence ID" value="GAB12898.1"/>
    <property type="molecule type" value="Genomic_DNA"/>
</dbReference>
<proteinExistence type="predicted"/>
<reference evidence="1 2" key="1">
    <citation type="submission" date="2011-12" db="EMBL/GenBank/DDBJ databases">
        <title>Whole genome shotgun sequence of Arthrobacter globiformis NBRC 12137.</title>
        <authorList>
            <person name="Miyazawa S."/>
            <person name="Hosoyama A."/>
            <person name="Tsuchikane K."/>
            <person name="Katsumata H."/>
            <person name="Yamazaki S."/>
            <person name="Fujita N."/>
        </authorList>
    </citation>
    <scope>NUCLEOTIDE SEQUENCE [LARGE SCALE GENOMIC DNA]</scope>
    <source>
        <strain evidence="1 2">NBRC 12137</strain>
    </source>
</reference>
<dbReference type="RefSeq" id="WP_003799516.1">
    <property type="nucleotide sequence ID" value="NZ_BAEG01000028.1"/>
</dbReference>
<evidence type="ECO:0000313" key="2">
    <source>
        <dbReference type="Proteomes" id="UP000003828"/>
    </source>
</evidence>
<organism evidence="1 2">
    <name type="scientific">Arthrobacter globiformis (strain ATCC 8010 / DSM 20124 / JCM 1332 / NBRC 12137 / NCIMB 8907 / NRRL B-2979 / 168)</name>
    <dbReference type="NCBI Taxonomy" id="1077972"/>
    <lineage>
        <taxon>Bacteria</taxon>
        <taxon>Bacillati</taxon>
        <taxon>Actinomycetota</taxon>
        <taxon>Actinomycetes</taxon>
        <taxon>Micrococcales</taxon>
        <taxon>Micrococcaceae</taxon>
        <taxon>Arthrobacter</taxon>
    </lineage>
</organism>
<dbReference type="OrthoDB" id="4427540at2"/>